<evidence type="ECO:0000313" key="1">
    <source>
        <dbReference type="EMBL" id="AXN58419.1"/>
    </source>
</evidence>
<dbReference type="GeneID" id="65115505"/>
<sequence length="113" mass="12916">MSFLDSEYVRASLVDINELQEDIYSDIMKFPSMTDTEKYEHISKLESLLEKQKIMYTRVALSDDPEAIQIKENIVNAAKMLGVPGEVDPGTLFDSMYQTISRLKGMLEETLDD</sequence>
<dbReference type="EMBL" id="MH629685">
    <property type="protein sequence ID" value="AXN58419.1"/>
    <property type="molecule type" value="Genomic_DNA"/>
</dbReference>
<proteinExistence type="predicted"/>
<organism evidence="1">
    <name type="scientific">Synechococcus virus S-PRM1</name>
    <dbReference type="NCBI Taxonomy" id="2100130"/>
    <lineage>
        <taxon>Viruses</taxon>
        <taxon>Duplodnaviria</taxon>
        <taxon>Heunggongvirae</taxon>
        <taxon>Uroviricota</taxon>
        <taxon>Caudoviricetes</taxon>
        <taxon>Pantevenvirales</taxon>
        <taxon>Kyanoviridae</taxon>
        <taxon>Makelovirus</taxon>
        <taxon>Makelovirus prm1</taxon>
    </lineage>
</organism>
<dbReference type="Pfam" id="PF08855">
    <property type="entry name" value="DUF1825"/>
    <property type="match status" value="1"/>
</dbReference>
<dbReference type="KEGG" id="vg:65115505"/>
<dbReference type="RefSeq" id="YP_010097838.1">
    <property type="nucleotide sequence ID" value="NC_055761.1"/>
</dbReference>
<protein>
    <submittedName>
        <fullName evidence="1">DUF1825 domain-containing protein</fullName>
    </submittedName>
</protein>
<dbReference type="Proteomes" id="UP000259950">
    <property type="component" value="Segment"/>
</dbReference>
<accession>A0A346FKB4</accession>
<dbReference type="InterPro" id="IPR014954">
    <property type="entry name" value="DUF1825"/>
</dbReference>
<name>A0A346FKB4_9CAUD</name>
<keyword evidence="2" id="KW-1185">Reference proteome</keyword>
<evidence type="ECO:0000313" key="2">
    <source>
        <dbReference type="Proteomes" id="UP000259950"/>
    </source>
</evidence>
<reference evidence="1" key="1">
    <citation type="submission" date="2018-07" db="EMBL/GenBank/DDBJ databases">
        <title>Complete genome sequence of the cyanophage S-PRM1 isolated from Singapore coastal waters.</title>
        <authorList>
            <person name="Chenard C."/>
            <person name="Kolundzija S."/>
            <person name="Lauro F.M."/>
        </authorList>
    </citation>
    <scope>NUCLEOTIDE SEQUENCE [LARGE SCALE GENOMIC DNA]</scope>
</reference>